<evidence type="ECO:0000313" key="2">
    <source>
        <dbReference type="MGI" id="MGI:2385067"/>
    </source>
</evidence>
<dbReference type="Proteomes" id="UP000000589">
    <property type="component" value="Chromosome 18"/>
</dbReference>
<dbReference type="AGR" id="MGI:2385067"/>
<evidence type="ECO:0000313" key="1">
    <source>
        <dbReference type="Ensembl" id="ENSMUSP00000153218.2"/>
    </source>
</evidence>
<dbReference type="MGI" id="MGI:2385067">
    <property type="gene designation" value="Lims2"/>
</dbReference>
<gene>
    <name evidence="1 2" type="primary">Lims2</name>
</gene>
<reference evidence="1 3" key="1">
    <citation type="journal article" date="2009" name="PLoS Biol.">
        <title>Lineage-specific biology revealed by a finished genome assembly of the mouse.</title>
        <authorList>
            <consortium name="Mouse Genome Sequencing Consortium"/>
            <person name="Church D.M."/>
            <person name="Goodstadt L."/>
            <person name="Hillier L.W."/>
            <person name="Zody M.C."/>
            <person name="Goldstein S."/>
            <person name="She X."/>
            <person name="Bult C.J."/>
            <person name="Agarwala R."/>
            <person name="Cherry J.L."/>
            <person name="DiCuccio M."/>
            <person name="Hlavina W."/>
            <person name="Kapustin Y."/>
            <person name="Meric P."/>
            <person name="Maglott D."/>
            <person name="Birtle Z."/>
            <person name="Marques A.C."/>
            <person name="Graves T."/>
            <person name="Zhou S."/>
            <person name="Teague B."/>
            <person name="Potamousis K."/>
            <person name="Churas C."/>
            <person name="Place M."/>
            <person name="Herschleb J."/>
            <person name="Runnheim R."/>
            <person name="Forrest D."/>
            <person name="Amos-Landgraf J."/>
            <person name="Schwartz D.C."/>
            <person name="Cheng Z."/>
            <person name="Lindblad-Toh K."/>
            <person name="Eichler E.E."/>
            <person name="Ponting C.P."/>
        </authorList>
    </citation>
    <scope>NUCLEOTIDE SEQUENCE [LARGE SCALE GENOMIC DNA]</scope>
    <source>
        <strain evidence="1 3">C57BL/6J</strain>
    </source>
</reference>
<name>A0A286YD07_MOUSE</name>
<reference evidence="1 3" key="2">
    <citation type="journal article" date="2011" name="PLoS Biol.">
        <title>Modernizing reference genome assemblies.</title>
        <authorList>
            <person name="Church D.M."/>
            <person name="Schneider V.A."/>
            <person name="Graves T."/>
            <person name="Auger K."/>
            <person name="Cunningham F."/>
            <person name="Bouk N."/>
            <person name="Chen H.C."/>
            <person name="Agarwala R."/>
            <person name="McLaren W.M."/>
            <person name="Ritchie G.R."/>
            <person name="Albracht D."/>
            <person name="Kremitzki M."/>
            <person name="Rock S."/>
            <person name="Kotkiewicz H."/>
            <person name="Kremitzki C."/>
            <person name="Wollam A."/>
            <person name="Trani L."/>
            <person name="Fulton L."/>
            <person name="Fulton R."/>
            <person name="Matthews L."/>
            <person name="Whitehead S."/>
            <person name="Chow W."/>
            <person name="Torrance J."/>
            <person name="Dunn M."/>
            <person name="Harden G."/>
            <person name="Threadgold G."/>
            <person name="Wood J."/>
            <person name="Collins J."/>
            <person name="Heath P."/>
            <person name="Griffiths G."/>
            <person name="Pelan S."/>
            <person name="Grafham D."/>
            <person name="Eichler E.E."/>
            <person name="Weinstock G."/>
            <person name="Mardis E.R."/>
            <person name="Wilson R.K."/>
            <person name="Howe K."/>
            <person name="Flicek P."/>
            <person name="Hubbard T."/>
        </authorList>
    </citation>
    <scope>NUCLEOTIDE SEQUENCE [LARGE SCALE GENOMIC DNA]</scope>
    <source>
        <strain evidence="1 3">C57BL/6J</strain>
    </source>
</reference>
<protein>
    <submittedName>
        <fullName evidence="1">LIM and senescent cell antigen like domains 2</fullName>
    </submittedName>
</protein>
<dbReference type="Antibodypedia" id="55985">
    <property type="antibodies" value="148 antibodies from 22 providers"/>
</dbReference>
<dbReference type="ExpressionAtlas" id="A0A286YD07">
    <property type="expression patterns" value="baseline and differential"/>
</dbReference>
<proteinExistence type="predicted"/>
<dbReference type="Ensembl" id="ENSMUST00000225404.2">
    <property type="protein sequence ID" value="ENSMUSP00000153218.2"/>
    <property type="gene ID" value="ENSMUSG00000024395.10"/>
</dbReference>
<dbReference type="Bgee" id="ENSMUSG00000024395">
    <property type="expression patterns" value="Expressed in aorta tunica media and 171 other cell types or tissues"/>
</dbReference>
<sequence length="37" mass="3882">MTGRLDSPGPLKQGCVPRPALPACCPVLTFSFSSYAL</sequence>
<keyword evidence="3" id="KW-1185">Reference proteome</keyword>
<reference evidence="1" key="4">
    <citation type="submission" date="2025-09" db="UniProtKB">
        <authorList>
            <consortium name="Ensembl"/>
        </authorList>
    </citation>
    <scope>IDENTIFICATION</scope>
    <source>
        <strain evidence="1">C57BL/6J</strain>
    </source>
</reference>
<organism evidence="1 3">
    <name type="scientific">Mus musculus</name>
    <name type="common">Mouse</name>
    <dbReference type="NCBI Taxonomy" id="10090"/>
    <lineage>
        <taxon>Eukaryota</taxon>
        <taxon>Metazoa</taxon>
        <taxon>Chordata</taxon>
        <taxon>Craniata</taxon>
        <taxon>Vertebrata</taxon>
        <taxon>Euteleostomi</taxon>
        <taxon>Mammalia</taxon>
        <taxon>Eutheria</taxon>
        <taxon>Euarchontoglires</taxon>
        <taxon>Glires</taxon>
        <taxon>Rodentia</taxon>
        <taxon>Myomorpha</taxon>
        <taxon>Muroidea</taxon>
        <taxon>Muridae</taxon>
        <taxon>Murinae</taxon>
        <taxon>Mus</taxon>
        <taxon>Mus</taxon>
    </lineage>
</organism>
<dbReference type="AlphaFoldDB" id="A0A286YD07"/>
<reference evidence="1" key="3">
    <citation type="submission" date="2025-08" db="UniProtKB">
        <authorList>
            <consortium name="Ensembl"/>
        </authorList>
    </citation>
    <scope>IDENTIFICATION</scope>
    <source>
        <strain evidence="1">C57BL/6J</strain>
    </source>
</reference>
<dbReference type="GeneTree" id="ENSGT00940000153518"/>
<evidence type="ECO:0000313" key="3">
    <source>
        <dbReference type="Proteomes" id="UP000000589"/>
    </source>
</evidence>
<dbReference type="VEuPathDB" id="HostDB:ENSMUSG00000024395"/>
<accession>A0A286YD07</accession>